<gene>
    <name evidence="1" type="ORF">FM114_02595</name>
</gene>
<protein>
    <submittedName>
        <fullName evidence="1">Para-aminobenzoate synthase, amidotransferase component</fullName>
        <ecNumber evidence="1">2.6.1.85</ecNumber>
    </submittedName>
</protein>
<dbReference type="Proteomes" id="UP000188342">
    <property type="component" value="Unassembled WGS sequence"/>
</dbReference>
<dbReference type="PANTHER" id="PTHR43235">
    <property type="entry name" value="GLUTAMINE AMIDOTRANSFERASE PB2B2.05-RELATED"/>
    <property type="match status" value="1"/>
</dbReference>
<dbReference type="AlphaFoldDB" id="A0A1R4ILZ3"/>
<dbReference type="CDD" id="cd01745">
    <property type="entry name" value="GATase1_2"/>
    <property type="match status" value="1"/>
</dbReference>
<dbReference type="Gene3D" id="3.40.50.880">
    <property type="match status" value="1"/>
</dbReference>
<keyword evidence="1" id="KW-0808">Transferase</keyword>
<dbReference type="OrthoDB" id="9813383at2"/>
<accession>A0A1R4ILZ3</accession>
<keyword evidence="1" id="KW-0032">Aminotransferase</keyword>
<dbReference type="EC" id="2.6.1.85" evidence="1"/>
<dbReference type="InterPro" id="IPR044668">
    <property type="entry name" value="PuuD-like"/>
</dbReference>
<dbReference type="InterPro" id="IPR029062">
    <property type="entry name" value="Class_I_gatase-like"/>
</dbReference>
<keyword evidence="2" id="KW-1185">Reference proteome</keyword>
<reference evidence="1 2" key="1">
    <citation type="submission" date="2017-02" db="EMBL/GenBank/DDBJ databases">
        <authorList>
            <person name="Peterson S.W."/>
        </authorList>
    </citation>
    <scope>NUCLEOTIDE SEQUENCE [LARGE SCALE GENOMIC DNA]</scope>
    <source>
        <strain evidence="1 2">LSP_Lj1</strain>
    </source>
</reference>
<dbReference type="GO" id="GO:0033969">
    <property type="term" value="F:gamma-glutamyl-gamma-aminobutyrate hydrolase activity"/>
    <property type="evidence" value="ECO:0007669"/>
    <property type="project" value="TreeGrafter"/>
</dbReference>
<sequence>MSNRPVIGIITNVELDRHYLFPGYPRVTLNEDYPRSIAAAGGVPVLITPSKDLSLLADQLSLVDALVLAGGQDVDPLLYGAEPRTECGAPNPTRDAFEFEALRLARVAGMPVLGICRGLQVTNTFMGGSLHQDISHSGSTQRHMMEANPAVAAHGITVEPDSFLDEAWHLAQTTVNSFHHQVVDRVAPGLAVAARAADGAVEAVEYTGDEFDLVAVQWHPEMMSAADGPAGEQARALFTWFVDLAAGRWEA</sequence>
<proteinExistence type="predicted"/>
<evidence type="ECO:0000313" key="1">
    <source>
        <dbReference type="EMBL" id="SJN20900.1"/>
    </source>
</evidence>
<dbReference type="RefSeq" id="WP_094763636.1">
    <property type="nucleotide sequence ID" value="NZ_FUKQ01000010.1"/>
</dbReference>
<dbReference type="GO" id="GO:0046820">
    <property type="term" value="F:4-amino-4-deoxychorismate synthase activity"/>
    <property type="evidence" value="ECO:0007669"/>
    <property type="project" value="UniProtKB-EC"/>
</dbReference>
<dbReference type="EMBL" id="FUKQ01000010">
    <property type="protein sequence ID" value="SJN20900.1"/>
    <property type="molecule type" value="Genomic_DNA"/>
</dbReference>
<dbReference type="SUPFAM" id="SSF52317">
    <property type="entry name" value="Class I glutamine amidotransferase-like"/>
    <property type="match status" value="1"/>
</dbReference>
<dbReference type="InterPro" id="IPR011697">
    <property type="entry name" value="Peptidase_C26"/>
</dbReference>
<name>A0A1R4ILZ3_9ACTN</name>
<organism evidence="1 2">
    <name type="scientific">Luteococcus japonicus LSP_Lj1</name>
    <dbReference type="NCBI Taxonomy" id="1255658"/>
    <lineage>
        <taxon>Bacteria</taxon>
        <taxon>Bacillati</taxon>
        <taxon>Actinomycetota</taxon>
        <taxon>Actinomycetes</taxon>
        <taxon>Propionibacteriales</taxon>
        <taxon>Propionibacteriaceae</taxon>
        <taxon>Luteococcus</taxon>
    </lineage>
</organism>
<dbReference type="GO" id="GO:0005829">
    <property type="term" value="C:cytosol"/>
    <property type="evidence" value="ECO:0007669"/>
    <property type="project" value="TreeGrafter"/>
</dbReference>
<evidence type="ECO:0000313" key="2">
    <source>
        <dbReference type="Proteomes" id="UP000188342"/>
    </source>
</evidence>
<dbReference type="PROSITE" id="PS51273">
    <property type="entry name" value="GATASE_TYPE_1"/>
    <property type="match status" value="1"/>
</dbReference>
<dbReference type="Pfam" id="PF07722">
    <property type="entry name" value="Peptidase_C26"/>
    <property type="match status" value="1"/>
</dbReference>
<dbReference type="GO" id="GO:0006598">
    <property type="term" value="P:polyamine catabolic process"/>
    <property type="evidence" value="ECO:0007669"/>
    <property type="project" value="TreeGrafter"/>
</dbReference>
<dbReference type="PANTHER" id="PTHR43235:SF1">
    <property type="entry name" value="GLUTAMINE AMIDOTRANSFERASE PB2B2.05-RELATED"/>
    <property type="match status" value="1"/>
</dbReference>
<dbReference type="STRING" id="1255658.FM114_02595"/>